<sequence length="562" mass="65496">MALSLTTTRNNPIWITYLPLELHLRIRSLLLADPDTTLDQLRTLRLVCKSFDSIYAPVVFSHMVLFPSKLPYPARVTYLRSLVHGFQNATSPQSLRPFSSFCTTLTMKDWRFAATPIDRRSSLIPPYRDRRTILLGIRRKFWNRGLTSTGFFALILLGAIIFLVISVVHLTAEAAIYFSIIIAIFLILWAISYRKSFNMERIRWRIKSVIYVPQARHYIALLPKRLELPNVRCVRLFIHARESDWSIYRSTRLLLSLPQLTELELTFSSDIDLTYLTKCLAHLNKLHKLSLPRTRGRISLPHTASLATALIAQNEHLTHFEYNWTIDVPFDLSLLFRDIPNFKPLRLLHLALNRTCTNFGVLIPHIQSLTSFQFYYGKNTWCNVFLRANVFPTTIKVECVDAELILFIREHPGIVNLSISNTSTRVEEIPLFNVLCRHVQSLHHLCLNTTLLADMVSNVEFEMDFLRCTNNLRELILLNGETMSYFTRIPSATYADKEQRIFPVIARLNRFTTVVIASEYKELLSWSLAFCRKSINPLIRDLERRLVYEKWSSRFHADVYYY</sequence>
<proteinExistence type="predicted"/>
<reference evidence="2 3" key="1">
    <citation type="submission" date="2014-04" db="EMBL/GenBank/DDBJ databases">
        <title>Evolutionary Origins and Diversification of the Mycorrhizal Mutualists.</title>
        <authorList>
            <consortium name="DOE Joint Genome Institute"/>
            <consortium name="Mycorrhizal Genomics Consortium"/>
            <person name="Kohler A."/>
            <person name="Kuo A."/>
            <person name="Nagy L.G."/>
            <person name="Floudas D."/>
            <person name="Copeland A."/>
            <person name="Barry K.W."/>
            <person name="Cichocki N."/>
            <person name="Veneault-Fourrey C."/>
            <person name="LaButti K."/>
            <person name="Lindquist E.A."/>
            <person name="Lipzen A."/>
            <person name="Lundell T."/>
            <person name="Morin E."/>
            <person name="Murat C."/>
            <person name="Riley R."/>
            <person name="Ohm R."/>
            <person name="Sun H."/>
            <person name="Tunlid A."/>
            <person name="Henrissat B."/>
            <person name="Grigoriev I.V."/>
            <person name="Hibbett D.S."/>
            <person name="Martin F."/>
        </authorList>
    </citation>
    <scope>NUCLEOTIDE SEQUENCE [LARGE SCALE GENOMIC DNA]</scope>
    <source>
        <strain evidence="2 3">Koide BX008</strain>
    </source>
</reference>
<evidence type="ECO:0000256" key="1">
    <source>
        <dbReference type="SAM" id="Phobius"/>
    </source>
</evidence>
<keyword evidence="1" id="KW-0812">Transmembrane</keyword>
<accession>A0A0C2TER8</accession>
<dbReference type="InParanoid" id="A0A0C2TER8"/>
<keyword evidence="1" id="KW-1133">Transmembrane helix</keyword>
<organism evidence="2 3">
    <name type="scientific">Amanita muscaria (strain Koide BX008)</name>
    <dbReference type="NCBI Taxonomy" id="946122"/>
    <lineage>
        <taxon>Eukaryota</taxon>
        <taxon>Fungi</taxon>
        <taxon>Dikarya</taxon>
        <taxon>Basidiomycota</taxon>
        <taxon>Agaricomycotina</taxon>
        <taxon>Agaricomycetes</taxon>
        <taxon>Agaricomycetidae</taxon>
        <taxon>Agaricales</taxon>
        <taxon>Pluteineae</taxon>
        <taxon>Amanitaceae</taxon>
        <taxon>Amanita</taxon>
    </lineage>
</organism>
<keyword evidence="1" id="KW-0472">Membrane</keyword>
<dbReference type="HOGENOM" id="CLU_040183_0_0_1"/>
<dbReference type="EMBL" id="KN818243">
    <property type="protein sequence ID" value="KIL65344.1"/>
    <property type="molecule type" value="Genomic_DNA"/>
</dbReference>
<dbReference type="AlphaFoldDB" id="A0A0C2TER8"/>
<evidence type="ECO:0000313" key="3">
    <source>
        <dbReference type="Proteomes" id="UP000054549"/>
    </source>
</evidence>
<name>A0A0C2TER8_AMAMK</name>
<keyword evidence="3" id="KW-1185">Reference proteome</keyword>
<dbReference type="Proteomes" id="UP000054549">
    <property type="component" value="Unassembled WGS sequence"/>
</dbReference>
<feature type="transmembrane region" description="Helical" evidence="1">
    <location>
        <begin position="146"/>
        <end position="168"/>
    </location>
</feature>
<evidence type="ECO:0000313" key="2">
    <source>
        <dbReference type="EMBL" id="KIL65344.1"/>
    </source>
</evidence>
<dbReference type="Gene3D" id="3.80.10.10">
    <property type="entry name" value="Ribonuclease Inhibitor"/>
    <property type="match status" value="1"/>
</dbReference>
<gene>
    <name evidence="2" type="ORF">M378DRAFT_162290</name>
</gene>
<feature type="transmembrane region" description="Helical" evidence="1">
    <location>
        <begin position="174"/>
        <end position="193"/>
    </location>
</feature>
<dbReference type="InterPro" id="IPR032675">
    <property type="entry name" value="LRR_dom_sf"/>
</dbReference>
<protein>
    <submittedName>
        <fullName evidence="2">Uncharacterized protein</fullName>
    </submittedName>
</protein>